<dbReference type="AlphaFoldDB" id="A0A4S8PJN7"/>
<proteinExistence type="predicted"/>
<evidence type="ECO:0000313" key="2">
    <source>
        <dbReference type="Proteomes" id="UP000305792"/>
    </source>
</evidence>
<organism evidence="1 2">
    <name type="scientific">Glycomyces paridis</name>
    <dbReference type="NCBI Taxonomy" id="2126555"/>
    <lineage>
        <taxon>Bacteria</taxon>
        <taxon>Bacillati</taxon>
        <taxon>Actinomycetota</taxon>
        <taxon>Actinomycetes</taxon>
        <taxon>Glycomycetales</taxon>
        <taxon>Glycomycetaceae</taxon>
        <taxon>Glycomyces</taxon>
    </lineage>
</organism>
<name>A0A4S8PJN7_9ACTN</name>
<dbReference type="OrthoDB" id="4763662at2"/>
<comment type="caution">
    <text evidence="1">The sequence shown here is derived from an EMBL/GenBank/DDBJ whole genome shotgun (WGS) entry which is preliminary data.</text>
</comment>
<dbReference type="RefSeq" id="WP_136528756.1">
    <property type="nucleotide sequence ID" value="NZ_STGX01000003.1"/>
</dbReference>
<evidence type="ECO:0000313" key="1">
    <source>
        <dbReference type="EMBL" id="THV30890.1"/>
    </source>
</evidence>
<gene>
    <name evidence="1" type="ORF">E9998_05835</name>
</gene>
<reference evidence="1 2" key="1">
    <citation type="journal article" date="2018" name="Int. J. Syst. Evol. Microbiol.">
        <title>Glycomyces paridis sp. nov., isolated from the medicinal plant Paris polyphylla.</title>
        <authorList>
            <person name="Fang X.M."/>
            <person name="Bai J.L."/>
            <person name="Su J."/>
            <person name="Zhao L.L."/>
            <person name="Liu H.Y."/>
            <person name="Ma B.P."/>
            <person name="Zhang Y.Q."/>
            <person name="Yu L.Y."/>
        </authorList>
    </citation>
    <scope>NUCLEOTIDE SEQUENCE [LARGE SCALE GENOMIC DNA]</scope>
    <source>
        <strain evidence="1 2">CPCC 204357</strain>
    </source>
</reference>
<dbReference type="Proteomes" id="UP000305792">
    <property type="component" value="Unassembled WGS sequence"/>
</dbReference>
<keyword evidence="2" id="KW-1185">Reference proteome</keyword>
<sequence>MAAPKRPGVVLRSERSPGQYHSMRAHVDDEGTLHVEGEDVDPLLDSFVGKGEVEWSYKVRAEHLPALVEALGGEPGADVIDLLAERYTGEGSYELKRVLNSRVVPVERFLY</sequence>
<dbReference type="EMBL" id="STGX01000003">
    <property type="protein sequence ID" value="THV30890.1"/>
    <property type="molecule type" value="Genomic_DNA"/>
</dbReference>
<accession>A0A4S8PJN7</accession>
<protein>
    <submittedName>
        <fullName evidence="1">Uncharacterized protein</fullName>
    </submittedName>
</protein>